<feature type="domain" description="CxC2-like cysteine cluster KDZ transposase-associated" evidence="2">
    <location>
        <begin position="125"/>
        <end position="180"/>
    </location>
</feature>
<name>A0AAD7N328_9AGAR</name>
<evidence type="ECO:0000313" key="3">
    <source>
        <dbReference type="EMBL" id="KAJ7743476.1"/>
    </source>
</evidence>
<dbReference type="Proteomes" id="UP001215280">
    <property type="component" value="Unassembled WGS sequence"/>
</dbReference>
<sequence>MSYTGFEHLNKKRKANTEDAARRARGMQMQIVGPSTPLEQVEVVVGHDGERREKKMRREDTTLAVDLKPMPKKKKAKKDKTAETQTETAKLLAEFMYLMPYLIGKVVNANEADAAMEVPGEKIGDRVAQLLNARLFPCTFSEPKSAITFNALKQFQIHHLESKVAAFDYCGSLRRLSDNAFTSSVPDMYENFIRCSHMWGVLVTQIRTGQAHGIGALLPHRPANNTMVYCPTCPEPGFNMDQKMLVLPAHLKHLNQQRDTIDGNFHCTKSNKNSDPNDRSLYKGAGFFPTDEDLNEHLAKVPKSNCNYLKAVNNQDKKKFKNMPITGIVNIQCSHVFIKASVDLQLGERYANVDLALARAIRQKLAEGYKGDVQFRFEVDSIDQVGSYDAACQYSVNVISRFEEYFPDVDKP</sequence>
<feature type="region of interest" description="Disordered" evidence="1">
    <location>
        <begin position="1"/>
        <end position="23"/>
    </location>
</feature>
<protein>
    <recommendedName>
        <fullName evidence="2">CxC2-like cysteine cluster KDZ transposase-associated domain-containing protein</fullName>
    </recommendedName>
</protein>
<organism evidence="3 4">
    <name type="scientific">Mycena maculata</name>
    <dbReference type="NCBI Taxonomy" id="230809"/>
    <lineage>
        <taxon>Eukaryota</taxon>
        <taxon>Fungi</taxon>
        <taxon>Dikarya</taxon>
        <taxon>Basidiomycota</taxon>
        <taxon>Agaricomycotina</taxon>
        <taxon>Agaricomycetes</taxon>
        <taxon>Agaricomycetidae</taxon>
        <taxon>Agaricales</taxon>
        <taxon>Marasmiineae</taxon>
        <taxon>Mycenaceae</taxon>
        <taxon>Mycena</taxon>
    </lineage>
</organism>
<reference evidence="3" key="1">
    <citation type="submission" date="2023-03" db="EMBL/GenBank/DDBJ databases">
        <title>Massive genome expansion in bonnet fungi (Mycena s.s.) driven by repeated elements and novel gene families across ecological guilds.</title>
        <authorList>
            <consortium name="Lawrence Berkeley National Laboratory"/>
            <person name="Harder C.B."/>
            <person name="Miyauchi S."/>
            <person name="Viragh M."/>
            <person name="Kuo A."/>
            <person name="Thoen E."/>
            <person name="Andreopoulos B."/>
            <person name="Lu D."/>
            <person name="Skrede I."/>
            <person name="Drula E."/>
            <person name="Henrissat B."/>
            <person name="Morin E."/>
            <person name="Kohler A."/>
            <person name="Barry K."/>
            <person name="LaButti K."/>
            <person name="Morin E."/>
            <person name="Salamov A."/>
            <person name="Lipzen A."/>
            <person name="Mereny Z."/>
            <person name="Hegedus B."/>
            <person name="Baldrian P."/>
            <person name="Stursova M."/>
            <person name="Weitz H."/>
            <person name="Taylor A."/>
            <person name="Grigoriev I.V."/>
            <person name="Nagy L.G."/>
            <person name="Martin F."/>
            <person name="Kauserud H."/>
        </authorList>
    </citation>
    <scope>NUCLEOTIDE SEQUENCE</scope>
    <source>
        <strain evidence="3">CBHHK188m</strain>
    </source>
</reference>
<evidence type="ECO:0000256" key="1">
    <source>
        <dbReference type="SAM" id="MobiDB-lite"/>
    </source>
</evidence>
<proteinExistence type="predicted"/>
<evidence type="ECO:0000259" key="2">
    <source>
        <dbReference type="Pfam" id="PF18803"/>
    </source>
</evidence>
<dbReference type="AlphaFoldDB" id="A0AAD7N328"/>
<dbReference type="InterPro" id="IPR040521">
    <property type="entry name" value="KDZ"/>
</dbReference>
<dbReference type="Pfam" id="PF18803">
    <property type="entry name" value="CxC2"/>
    <property type="match status" value="1"/>
</dbReference>
<dbReference type="EMBL" id="JARJLG010000112">
    <property type="protein sequence ID" value="KAJ7743476.1"/>
    <property type="molecule type" value="Genomic_DNA"/>
</dbReference>
<gene>
    <name evidence="3" type="ORF">DFH07DRAFT_964111</name>
</gene>
<evidence type="ECO:0000313" key="4">
    <source>
        <dbReference type="Proteomes" id="UP001215280"/>
    </source>
</evidence>
<dbReference type="Pfam" id="PF18758">
    <property type="entry name" value="KDZ"/>
    <property type="match status" value="1"/>
</dbReference>
<comment type="caution">
    <text evidence="3">The sequence shown here is derived from an EMBL/GenBank/DDBJ whole genome shotgun (WGS) entry which is preliminary data.</text>
</comment>
<dbReference type="InterPro" id="IPR041457">
    <property type="entry name" value="CxC2_KDZ-assoc"/>
</dbReference>
<keyword evidence="4" id="KW-1185">Reference proteome</keyword>
<accession>A0AAD7N328</accession>